<gene>
    <name evidence="4" type="ORF">FNY66_01290</name>
</gene>
<comment type="caution">
    <text evidence="4">The sequence shown here is derived from an EMBL/GenBank/DDBJ whole genome shotgun (WGS) entry which is preliminary data.</text>
</comment>
<evidence type="ECO:0000256" key="3">
    <source>
        <dbReference type="ARBA" id="ARBA00022629"/>
    </source>
</evidence>
<keyword evidence="3" id="KW-0119">Carbohydrate metabolism</keyword>
<dbReference type="PANTHER" id="PTHR18964">
    <property type="entry name" value="ROK (REPRESSOR, ORF, KINASE) FAMILY"/>
    <property type="match status" value="1"/>
</dbReference>
<keyword evidence="5" id="KW-1185">Reference proteome</keyword>
<comment type="function">
    <text evidence="1">Transcriptional repressor of xylose-utilizing enzymes.</text>
</comment>
<dbReference type="PANTHER" id="PTHR18964:SF149">
    <property type="entry name" value="BIFUNCTIONAL UDP-N-ACETYLGLUCOSAMINE 2-EPIMERASE_N-ACETYLMANNOSAMINE KINASE"/>
    <property type="match status" value="1"/>
</dbReference>
<accession>A0A5M9I449</accession>
<evidence type="ECO:0000256" key="2">
    <source>
        <dbReference type="ARBA" id="ARBA00006479"/>
    </source>
</evidence>
<proteinExistence type="inferred from homology"/>
<dbReference type="SUPFAM" id="SSF53067">
    <property type="entry name" value="Actin-like ATPase domain"/>
    <property type="match status" value="1"/>
</dbReference>
<dbReference type="RefSeq" id="WP_087150191.1">
    <property type="nucleotide sequence ID" value="NZ_VMSO01000001.1"/>
</dbReference>
<name>A0A5M9I449_9FIRM</name>
<dbReference type="InterPro" id="IPR036390">
    <property type="entry name" value="WH_DNA-bd_sf"/>
</dbReference>
<dbReference type="OrthoDB" id="9796533at2"/>
<evidence type="ECO:0000256" key="1">
    <source>
        <dbReference type="ARBA" id="ARBA00002486"/>
    </source>
</evidence>
<dbReference type="Gene3D" id="3.30.420.40">
    <property type="match status" value="2"/>
</dbReference>
<dbReference type="InterPro" id="IPR000600">
    <property type="entry name" value="ROK"/>
</dbReference>
<dbReference type="InterPro" id="IPR043129">
    <property type="entry name" value="ATPase_NBD"/>
</dbReference>
<reference evidence="4" key="1">
    <citation type="submission" date="2019-07" db="EMBL/GenBank/DDBJ databases">
        <authorList>
            <person name="Wongkuna S."/>
            <person name="Scaria J."/>
        </authorList>
    </citation>
    <scope>NUCLEOTIDE SEQUENCE [LARGE SCALE GENOMIC DNA]</scope>
    <source>
        <strain evidence="4">SW178</strain>
    </source>
</reference>
<dbReference type="SUPFAM" id="SSF46785">
    <property type="entry name" value="Winged helix' DNA-binding domain"/>
    <property type="match status" value="1"/>
</dbReference>
<sequence>MRQNAARGLEPKRSNKIRTAKFISARGITSKTEISVSLKLSMPTTLQNVKALVEEGIVEETGEYESTGGRKAKALSICGDAGYAVGVDITNNHITMVIVNAKKEIMASERVRCVYENCTQYYDFLVRAVSDFIEKQGVELTKIAGIGFSLPGIVDKEQSLLLRSHTLKVQNVSFRSVGNALGYPCDIENDANSAAYAELGTAAVSGDAAEDEETNAVYLSLSNTVGGSICFGGQLYSGDNFKSGEFGHMVIEKNGRQCYCGKRGCMDAYCSALVLQENTDRSLECFFDGVRKKEPEILKVWDRYLDDLATAVTNLRMIFDCRIVLGGYVGGYLEEFMHELSRKVMQYNNFDVDTSYLRTGKYKLNAAAYGAALKFIESIFDNI</sequence>
<dbReference type="AlphaFoldDB" id="A0A5M9I449"/>
<dbReference type="Gene3D" id="1.10.10.10">
    <property type="entry name" value="Winged helix-like DNA-binding domain superfamily/Winged helix DNA-binding domain"/>
    <property type="match status" value="1"/>
</dbReference>
<dbReference type="Proteomes" id="UP000322025">
    <property type="component" value="Unassembled WGS sequence"/>
</dbReference>
<keyword evidence="3" id="KW-0859">Xylose metabolism</keyword>
<dbReference type="InterPro" id="IPR036388">
    <property type="entry name" value="WH-like_DNA-bd_sf"/>
</dbReference>
<evidence type="ECO:0000313" key="5">
    <source>
        <dbReference type="Proteomes" id="UP000322025"/>
    </source>
</evidence>
<dbReference type="GO" id="GO:0042732">
    <property type="term" value="P:D-xylose metabolic process"/>
    <property type="evidence" value="ECO:0007669"/>
    <property type="project" value="UniProtKB-KW"/>
</dbReference>
<protein>
    <submittedName>
        <fullName evidence="4">ROK family protein</fullName>
    </submittedName>
</protein>
<evidence type="ECO:0000313" key="4">
    <source>
        <dbReference type="EMBL" id="KAA8502916.1"/>
    </source>
</evidence>
<organism evidence="4 5">
    <name type="scientific">Mediterraneibacter catenae</name>
    <dbReference type="NCBI Taxonomy" id="2594882"/>
    <lineage>
        <taxon>Bacteria</taxon>
        <taxon>Bacillati</taxon>
        <taxon>Bacillota</taxon>
        <taxon>Clostridia</taxon>
        <taxon>Lachnospirales</taxon>
        <taxon>Lachnospiraceae</taxon>
        <taxon>Mediterraneibacter</taxon>
    </lineage>
</organism>
<comment type="similarity">
    <text evidence="2">Belongs to the ROK (NagC/XylR) family.</text>
</comment>
<dbReference type="EMBL" id="VMSO01000001">
    <property type="protein sequence ID" value="KAA8502916.1"/>
    <property type="molecule type" value="Genomic_DNA"/>
</dbReference>
<dbReference type="Pfam" id="PF00480">
    <property type="entry name" value="ROK"/>
    <property type="match status" value="1"/>
</dbReference>